<protein>
    <recommendedName>
        <fullName evidence="5">DUF1285 domain-containing protein</fullName>
    </recommendedName>
</protein>
<dbReference type="Proteomes" id="UP000186406">
    <property type="component" value="Unassembled WGS sequence"/>
</dbReference>
<dbReference type="PIRSF" id="PIRSF029557">
    <property type="entry name" value="UCP029557"/>
    <property type="match status" value="1"/>
</dbReference>
<dbReference type="InterPro" id="IPR048341">
    <property type="entry name" value="DUF1285_N"/>
</dbReference>
<reference evidence="3 4" key="1">
    <citation type="submission" date="2016-12" db="EMBL/GenBank/DDBJ databases">
        <authorList>
            <person name="Song W.-J."/>
            <person name="Kurnit D.M."/>
        </authorList>
    </citation>
    <scope>NUCLEOTIDE SEQUENCE [LARGE SCALE GENOMIC DNA]</scope>
    <source>
        <strain evidence="3 4">DSM 19599</strain>
    </source>
</reference>
<evidence type="ECO:0000313" key="4">
    <source>
        <dbReference type="Proteomes" id="UP000186406"/>
    </source>
</evidence>
<feature type="domain" description="DUF1285" evidence="2">
    <location>
        <begin position="108"/>
        <end position="200"/>
    </location>
</feature>
<evidence type="ECO:0000313" key="3">
    <source>
        <dbReference type="EMBL" id="SHO62411.1"/>
    </source>
</evidence>
<proteinExistence type="predicted"/>
<dbReference type="AlphaFoldDB" id="A0A1M7ZBX2"/>
<feature type="domain" description="DUF1285" evidence="1">
    <location>
        <begin position="41"/>
        <end position="107"/>
    </location>
</feature>
<name>A0A1M7ZBX2_9HYPH</name>
<organism evidence="3 4">
    <name type="scientific">Pseudoxanthobacter soli DSM 19599</name>
    <dbReference type="NCBI Taxonomy" id="1123029"/>
    <lineage>
        <taxon>Bacteria</taxon>
        <taxon>Pseudomonadati</taxon>
        <taxon>Pseudomonadota</taxon>
        <taxon>Alphaproteobacteria</taxon>
        <taxon>Hyphomicrobiales</taxon>
        <taxon>Segnochrobactraceae</taxon>
        <taxon>Pseudoxanthobacter</taxon>
    </lineage>
</organism>
<dbReference type="InterPro" id="IPR048342">
    <property type="entry name" value="DUF1285_C"/>
</dbReference>
<gene>
    <name evidence="3" type="ORF">SAMN02745172_01016</name>
</gene>
<dbReference type="Pfam" id="PF21028">
    <property type="entry name" value="DUF1285_C"/>
    <property type="match status" value="1"/>
</dbReference>
<dbReference type="Pfam" id="PF06938">
    <property type="entry name" value="DUF1285_N"/>
    <property type="match status" value="1"/>
</dbReference>
<evidence type="ECO:0000259" key="1">
    <source>
        <dbReference type="Pfam" id="PF06938"/>
    </source>
</evidence>
<dbReference type="STRING" id="1123029.SAMN02745172_01016"/>
<evidence type="ECO:0008006" key="5">
    <source>
        <dbReference type="Google" id="ProtNLM"/>
    </source>
</evidence>
<evidence type="ECO:0000259" key="2">
    <source>
        <dbReference type="Pfam" id="PF21028"/>
    </source>
</evidence>
<keyword evidence="4" id="KW-1185">Reference proteome</keyword>
<dbReference type="InterPro" id="IPR010707">
    <property type="entry name" value="DUF1285"/>
</dbReference>
<dbReference type="RefSeq" id="WP_084564055.1">
    <property type="nucleotide sequence ID" value="NZ_FRXO01000002.1"/>
</dbReference>
<dbReference type="Gene3D" id="3.10.540.10">
    <property type="entry name" value="duf1285 like domain"/>
    <property type="match status" value="1"/>
</dbReference>
<dbReference type="EMBL" id="FRXO01000002">
    <property type="protein sequence ID" value="SHO62411.1"/>
    <property type="molecule type" value="Genomic_DNA"/>
</dbReference>
<dbReference type="Gene3D" id="2.30.270.10">
    <property type="entry name" value="duf1285 protein"/>
    <property type="match status" value="1"/>
</dbReference>
<accession>A0A1M7ZBX2</accession>
<dbReference type="OrthoDB" id="3078366at2"/>
<dbReference type="InterPro" id="IPR023361">
    <property type="entry name" value="DUF1285_beta_roll_sf"/>
</dbReference>
<sequence length="204" mass="21282">MIRSEGDAADTAISPASAADGEAAGLAALLARAGAGAGPRPVERWNPPDCGAIDMRIARDGTWFHEGRPIRRQALAALFASILRRDEDGTFWLVTPVEKVRIVVEDAPLAAVEVHAEGEGPAARLTFRTGFGDVIEAGEHHPLRFAVEAETGGFKPYILVRGGLEALATRAVAMELAGRLEPGPGGAGLGLWGGGTFFPLPDGL</sequence>